<evidence type="ECO:0000256" key="8">
    <source>
        <dbReference type="RuleBase" id="RU000320"/>
    </source>
</evidence>
<organism evidence="11 12">
    <name type="scientific">Salinarimonas ramus</name>
    <dbReference type="NCBI Taxonomy" id="690164"/>
    <lineage>
        <taxon>Bacteria</taxon>
        <taxon>Pseudomonadati</taxon>
        <taxon>Pseudomonadota</taxon>
        <taxon>Alphaproteobacteria</taxon>
        <taxon>Hyphomicrobiales</taxon>
        <taxon>Salinarimonadaceae</taxon>
        <taxon>Salinarimonas</taxon>
    </lineage>
</organism>
<name>A0A917QK42_9HYPH</name>
<feature type="transmembrane region" description="Helical" evidence="7">
    <location>
        <begin position="81"/>
        <end position="102"/>
    </location>
</feature>
<evidence type="ECO:0000256" key="3">
    <source>
        <dbReference type="ARBA" id="ARBA00022475"/>
    </source>
</evidence>
<dbReference type="PANTHER" id="PTHR42829:SF1">
    <property type="entry name" value="INORGANIC CARBON TRANSPORTER SUBUNIT DABB-RELATED"/>
    <property type="match status" value="1"/>
</dbReference>
<dbReference type="AlphaFoldDB" id="A0A917QK42"/>
<dbReference type="Proteomes" id="UP000600449">
    <property type="component" value="Unassembled WGS sequence"/>
</dbReference>
<keyword evidence="5 7" id="KW-1133">Transmembrane helix</keyword>
<dbReference type="InterPro" id="IPR046396">
    <property type="entry name" value="Transporter_DabB"/>
</dbReference>
<dbReference type="EMBL" id="BMMF01000019">
    <property type="protein sequence ID" value="GGK54194.1"/>
    <property type="molecule type" value="Genomic_DNA"/>
</dbReference>
<feature type="transmembrane region" description="Helical" evidence="7">
    <location>
        <begin position="400"/>
        <end position="420"/>
    </location>
</feature>
<feature type="transmembrane region" description="Helical" evidence="7">
    <location>
        <begin position="315"/>
        <end position="336"/>
    </location>
</feature>
<keyword evidence="6 7" id="KW-0472">Membrane</keyword>
<feature type="transmembrane region" description="Helical" evidence="7">
    <location>
        <begin position="281"/>
        <end position="303"/>
    </location>
</feature>
<dbReference type="HAMAP" id="MF_00862">
    <property type="entry name" value="DabB"/>
    <property type="match status" value="1"/>
</dbReference>
<comment type="function">
    <text evidence="7">Part of an energy-coupled inorganic carbon pump.</text>
</comment>
<comment type="similarity">
    <text evidence="7">Belongs to the inorganic carbon transporter (TC 9.A.2) DabB family.</text>
</comment>
<keyword evidence="12" id="KW-1185">Reference proteome</keyword>
<feature type="transmembrane region" description="Helical" evidence="7">
    <location>
        <begin position="6"/>
        <end position="29"/>
    </location>
</feature>
<protein>
    <recommendedName>
        <fullName evidence="7">Probable inorganic carbon transporter subunit DabB</fullName>
    </recommendedName>
</protein>
<feature type="transmembrane region" description="Helical" evidence="7">
    <location>
        <begin position="41"/>
        <end position="61"/>
    </location>
</feature>
<evidence type="ECO:0000256" key="4">
    <source>
        <dbReference type="ARBA" id="ARBA00022692"/>
    </source>
</evidence>
<evidence type="ECO:0000256" key="5">
    <source>
        <dbReference type="ARBA" id="ARBA00022989"/>
    </source>
</evidence>
<comment type="subunit">
    <text evidence="7">Forms a complex with DabA.</text>
</comment>
<evidence type="ECO:0000259" key="10">
    <source>
        <dbReference type="Pfam" id="PF00662"/>
    </source>
</evidence>
<keyword evidence="3 7" id="KW-1003">Cell membrane</keyword>
<sequence length="530" mass="53553">MSALIAWLPALGPLALLLVGLAIPTARANAEPRAMARRARLAAFVALGASLATGIAVIVSGPLYTGTLGIGGVGLALYADAFSALMLVLVSFVGTIVVAYSKNYLDGDENQGRFFKRLCVTLAAALLLMGSGNLFQLALAWIATSLALHQLLVFYKDRPQAVLAARKKAIASRAGDAALLVAAALLLGVFGTLEIPVILVEAATMAQAGTAPGAVHVAVFLVVVAALVKSAQFPLHGWLGEVMETPTPVSALLHAGIINAGGFLVVRLSPLVVLSAPSMDVLALIGGFTALFGSLVMLTVPSVKVALAYSTIAQMGFMLLQCGLGAFSAAALHIVAHALYKAHAFLSSGSAVETIRSAAPAGPATLPNPAIYAATLAASIALTLAVGALFGTSVLDNPGAFALAAVVALGVAHYLASVLAGENAAKAMGSALGLATLVVVAYYALQTGAEALLAGAVAPNLALEGTFDGLVVTLVVASFAAALALQTFAPALSRHRAFAALSVHLANGLYVNAYATRLVSRLAPVTAKKS</sequence>
<feature type="transmembrane region" description="Helical" evidence="7">
    <location>
        <begin position="205"/>
        <end position="228"/>
    </location>
</feature>
<dbReference type="PRINTS" id="PR01435">
    <property type="entry name" value="NPOXDRDTASE5"/>
</dbReference>
<dbReference type="GO" id="GO:0003954">
    <property type="term" value="F:NADH dehydrogenase activity"/>
    <property type="evidence" value="ECO:0007669"/>
    <property type="project" value="TreeGrafter"/>
</dbReference>
<feature type="transmembrane region" description="Helical" evidence="7">
    <location>
        <begin position="114"/>
        <end position="132"/>
    </location>
</feature>
<dbReference type="Pfam" id="PF00662">
    <property type="entry name" value="Proton_antipo_N"/>
    <property type="match status" value="1"/>
</dbReference>
<dbReference type="GO" id="GO:0008137">
    <property type="term" value="F:NADH dehydrogenase (ubiquinone) activity"/>
    <property type="evidence" value="ECO:0007669"/>
    <property type="project" value="InterPro"/>
</dbReference>
<evidence type="ECO:0000313" key="12">
    <source>
        <dbReference type="Proteomes" id="UP000600449"/>
    </source>
</evidence>
<evidence type="ECO:0000256" key="6">
    <source>
        <dbReference type="ARBA" id="ARBA00023136"/>
    </source>
</evidence>
<dbReference type="InterPro" id="IPR003945">
    <property type="entry name" value="NU5C-like"/>
</dbReference>
<feature type="transmembrane region" description="Helical" evidence="7">
    <location>
        <begin position="465"/>
        <end position="485"/>
    </location>
</feature>
<comment type="subcellular location">
    <subcellularLocation>
        <location evidence="7">Cell membrane</location>
        <topology evidence="7">Multi-pass membrane protein</topology>
    </subcellularLocation>
    <subcellularLocation>
        <location evidence="1">Endomembrane system</location>
        <topology evidence="1">Multi-pass membrane protein</topology>
    </subcellularLocation>
    <subcellularLocation>
        <location evidence="8">Membrane</location>
        <topology evidence="8">Multi-pass membrane protein</topology>
    </subcellularLocation>
</comment>
<dbReference type="GO" id="GO:0012505">
    <property type="term" value="C:endomembrane system"/>
    <property type="evidence" value="ECO:0007669"/>
    <property type="project" value="UniProtKB-SubCell"/>
</dbReference>
<dbReference type="InterPro" id="IPR001750">
    <property type="entry name" value="ND/Mrp_TM"/>
</dbReference>
<dbReference type="PRINTS" id="PR01434">
    <property type="entry name" value="NADHDHGNASE5"/>
</dbReference>
<feature type="transmembrane region" description="Helical" evidence="7">
    <location>
        <begin position="371"/>
        <end position="394"/>
    </location>
</feature>
<evidence type="ECO:0000259" key="9">
    <source>
        <dbReference type="Pfam" id="PF00361"/>
    </source>
</evidence>
<keyword evidence="2 7" id="KW-0813">Transport</keyword>
<feature type="transmembrane region" description="Helical" evidence="7">
    <location>
        <begin position="249"/>
        <end position="269"/>
    </location>
</feature>
<reference evidence="11 12" key="1">
    <citation type="journal article" date="2014" name="Int. J. Syst. Evol. Microbiol.">
        <title>Complete genome sequence of Corynebacterium casei LMG S-19264T (=DSM 44701T), isolated from a smear-ripened cheese.</title>
        <authorList>
            <consortium name="US DOE Joint Genome Institute (JGI-PGF)"/>
            <person name="Walter F."/>
            <person name="Albersmeier A."/>
            <person name="Kalinowski J."/>
            <person name="Ruckert C."/>
        </authorList>
    </citation>
    <scope>NUCLEOTIDE SEQUENCE [LARGE SCALE GENOMIC DNA]</scope>
    <source>
        <strain evidence="11 12">CGMCC 1.9161</strain>
    </source>
</reference>
<evidence type="ECO:0000256" key="2">
    <source>
        <dbReference type="ARBA" id="ARBA00022448"/>
    </source>
</evidence>
<dbReference type="GO" id="GO:0015990">
    <property type="term" value="P:electron transport coupled proton transport"/>
    <property type="evidence" value="ECO:0007669"/>
    <property type="project" value="TreeGrafter"/>
</dbReference>
<feature type="transmembrane region" description="Helical" evidence="7">
    <location>
        <begin position="177"/>
        <end position="199"/>
    </location>
</feature>
<proteinExistence type="inferred from homology"/>
<feature type="transmembrane region" description="Helical" evidence="7">
    <location>
        <begin position="427"/>
        <end position="445"/>
    </location>
</feature>
<accession>A0A917QK42</accession>
<keyword evidence="4 7" id="KW-0812">Transmembrane</keyword>
<evidence type="ECO:0000256" key="1">
    <source>
        <dbReference type="ARBA" id="ARBA00004127"/>
    </source>
</evidence>
<dbReference type="InterPro" id="IPR001516">
    <property type="entry name" value="Proton_antipo_N"/>
</dbReference>
<dbReference type="GO" id="GO:0042773">
    <property type="term" value="P:ATP synthesis coupled electron transport"/>
    <property type="evidence" value="ECO:0007669"/>
    <property type="project" value="InterPro"/>
</dbReference>
<feature type="domain" description="NADH-Ubiquinone oxidoreductase (complex I) chain 5 N-terminal" evidence="10">
    <location>
        <begin position="74"/>
        <end position="115"/>
    </location>
</feature>
<evidence type="ECO:0000313" key="11">
    <source>
        <dbReference type="EMBL" id="GGK54194.1"/>
    </source>
</evidence>
<dbReference type="PANTHER" id="PTHR42829">
    <property type="entry name" value="NADH-UBIQUINONE OXIDOREDUCTASE CHAIN 5"/>
    <property type="match status" value="1"/>
</dbReference>
<dbReference type="Pfam" id="PF00361">
    <property type="entry name" value="Proton_antipo_M"/>
    <property type="match status" value="1"/>
</dbReference>
<evidence type="ECO:0000256" key="7">
    <source>
        <dbReference type="HAMAP-Rule" id="MF_00862"/>
    </source>
</evidence>
<dbReference type="RefSeq" id="WP_188915656.1">
    <property type="nucleotide sequence ID" value="NZ_BMMF01000019.1"/>
</dbReference>
<dbReference type="GO" id="GO:0005886">
    <property type="term" value="C:plasma membrane"/>
    <property type="evidence" value="ECO:0007669"/>
    <property type="project" value="UniProtKB-SubCell"/>
</dbReference>
<feature type="domain" description="NADH:quinone oxidoreductase/Mrp antiporter transmembrane" evidence="9">
    <location>
        <begin position="131"/>
        <end position="353"/>
    </location>
</feature>
<gene>
    <name evidence="7" type="primary">dabB</name>
    <name evidence="11" type="ORF">GCM10011322_46270</name>
</gene>
<comment type="caution">
    <text evidence="11">The sequence shown here is derived from an EMBL/GenBank/DDBJ whole genome shotgun (WGS) entry which is preliminary data.</text>
</comment>